<organism evidence="3">
    <name type="scientific">Acromyrmex echinatior</name>
    <name type="common">Panamanian leafcutter ant</name>
    <name type="synonym">Acromyrmex octospinosus echinatior</name>
    <dbReference type="NCBI Taxonomy" id="103372"/>
    <lineage>
        <taxon>Eukaryota</taxon>
        <taxon>Metazoa</taxon>
        <taxon>Ecdysozoa</taxon>
        <taxon>Arthropoda</taxon>
        <taxon>Hexapoda</taxon>
        <taxon>Insecta</taxon>
        <taxon>Pterygota</taxon>
        <taxon>Neoptera</taxon>
        <taxon>Endopterygota</taxon>
        <taxon>Hymenoptera</taxon>
        <taxon>Apocrita</taxon>
        <taxon>Aculeata</taxon>
        <taxon>Formicoidea</taxon>
        <taxon>Formicidae</taxon>
        <taxon>Myrmicinae</taxon>
        <taxon>Acromyrmex</taxon>
    </lineage>
</organism>
<dbReference type="AlphaFoldDB" id="F4WKG4"/>
<protein>
    <submittedName>
        <fullName evidence="2">Uncharacterized protein</fullName>
    </submittedName>
</protein>
<reference evidence="2" key="1">
    <citation type="submission" date="2011-02" db="EMBL/GenBank/DDBJ databases">
        <title>The genome of the leaf-cutting ant Acromyrmex echinatior suggests key adaptations to social evolution and fungus farming.</title>
        <authorList>
            <person name="Nygaard S."/>
            <person name="Zhang G."/>
        </authorList>
    </citation>
    <scope>NUCLEOTIDE SEQUENCE</scope>
</reference>
<proteinExistence type="predicted"/>
<dbReference type="InParanoid" id="F4WKG4"/>
<dbReference type="EMBL" id="GL888199">
    <property type="protein sequence ID" value="EGI65302.1"/>
    <property type="molecule type" value="Genomic_DNA"/>
</dbReference>
<name>F4WKG4_ACREC</name>
<keyword evidence="1" id="KW-0472">Membrane</keyword>
<keyword evidence="1" id="KW-0812">Transmembrane</keyword>
<dbReference type="OrthoDB" id="1898221at2759"/>
<accession>F4WKG4</accession>
<sequence>MNHMYRSLAKKNYIKMPHVLHTFFHLVSLAVYSFTVYYTYCVLYFPEYKKFNNFNPGQNKYLTVWNLMSPKTGQIRTNKF</sequence>
<dbReference type="Proteomes" id="UP000007755">
    <property type="component" value="Unassembled WGS sequence"/>
</dbReference>
<evidence type="ECO:0000256" key="1">
    <source>
        <dbReference type="SAM" id="Phobius"/>
    </source>
</evidence>
<evidence type="ECO:0000313" key="2">
    <source>
        <dbReference type="EMBL" id="EGI65302.1"/>
    </source>
</evidence>
<evidence type="ECO:0000313" key="3">
    <source>
        <dbReference type="Proteomes" id="UP000007755"/>
    </source>
</evidence>
<feature type="transmembrane region" description="Helical" evidence="1">
    <location>
        <begin position="20"/>
        <end position="45"/>
    </location>
</feature>
<keyword evidence="3" id="KW-1185">Reference proteome</keyword>
<gene>
    <name evidence="2" type="ORF">G5I_06161</name>
</gene>
<keyword evidence="1" id="KW-1133">Transmembrane helix</keyword>